<keyword evidence="3" id="KW-1185">Reference proteome</keyword>
<comment type="caution">
    <text evidence="2">The sequence shown here is derived from an EMBL/GenBank/DDBJ whole genome shotgun (WGS) entry which is preliminary data.</text>
</comment>
<reference evidence="2 3" key="1">
    <citation type="journal article" date="2018" name="BMC Genomics">
        <title>The genome of Naegleria lovaniensis, the basis for a comparative approach to unravel pathogenicity factors of the human pathogenic amoeba N. fowleri.</title>
        <authorList>
            <person name="Liechti N."/>
            <person name="Schurch N."/>
            <person name="Bruggmann R."/>
            <person name="Wittwer M."/>
        </authorList>
    </citation>
    <scope>NUCLEOTIDE SEQUENCE [LARGE SCALE GENOMIC DNA]</scope>
    <source>
        <strain evidence="2 3">ATCC 30569</strain>
    </source>
</reference>
<dbReference type="Pfam" id="PF00293">
    <property type="entry name" value="NUDIX"/>
    <property type="match status" value="1"/>
</dbReference>
<evidence type="ECO:0000313" key="2">
    <source>
        <dbReference type="EMBL" id="KAG2374097.1"/>
    </source>
</evidence>
<dbReference type="GeneID" id="68103630"/>
<dbReference type="RefSeq" id="XP_044543271.1">
    <property type="nucleotide sequence ID" value="XM_044686802.1"/>
</dbReference>
<dbReference type="SUPFAM" id="SSF55811">
    <property type="entry name" value="Nudix"/>
    <property type="match status" value="1"/>
</dbReference>
<dbReference type="EMBL" id="PYSW02000048">
    <property type="protein sequence ID" value="KAG2374097.1"/>
    <property type="molecule type" value="Genomic_DNA"/>
</dbReference>
<organism evidence="2 3">
    <name type="scientific">Naegleria lovaniensis</name>
    <name type="common">Amoeba</name>
    <dbReference type="NCBI Taxonomy" id="51637"/>
    <lineage>
        <taxon>Eukaryota</taxon>
        <taxon>Discoba</taxon>
        <taxon>Heterolobosea</taxon>
        <taxon>Tetramitia</taxon>
        <taxon>Eutetramitia</taxon>
        <taxon>Vahlkampfiidae</taxon>
        <taxon>Naegleria</taxon>
    </lineage>
</organism>
<dbReference type="Proteomes" id="UP000816034">
    <property type="component" value="Unassembled WGS sequence"/>
</dbReference>
<gene>
    <name evidence="2" type="ORF">C9374_011176</name>
</gene>
<protein>
    <recommendedName>
        <fullName evidence="1">Nudix hydrolase domain-containing protein</fullName>
    </recommendedName>
</protein>
<dbReference type="Gene3D" id="3.90.79.10">
    <property type="entry name" value="Nucleoside Triphosphate Pyrophosphohydrolase"/>
    <property type="match status" value="1"/>
</dbReference>
<feature type="domain" description="Nudix hydrolase" evidence="1">
    <location>
        <begin position="9"/>
        <end position="184"/>
    </location>
</feature>
<name>A0AA88GEF4_NAELO</name>
<evidence type="ECO:0000259" key="1">
    <source>
        <dbReference type="PROSITE" id="PS51462"/>
    </source>
</evidence>
<dbReference type="InterPro" id="IPR015797">
    <property type="entry name" value="NUDIX_hydrolase-like_dom_sf"/>
</dbReference>
<accession>A0AA88GEF4</accession>
<dbReference type="InterPro" id="IPR000086">
    <property type="entry name" value="NUDIX_hydrolase_dom"/>
</dbReference>
<dbReference type="AlphaFoldDB" id="A0AA88GEF4"/>
<sequence>MKVLHKAAKQQISCGFLIFSEKKHYLLCHTTCHKTPPKQPLIPSQLSEEKWTIPKGLVDESIPTQVGDAAEIETAIRELKEETGIDLKGNEVLRKEFYEKWERGELRFNLHTEYKIKTKIVRVYLLDDEKGLIKSQYPLHDMKCSSFIDIDHPLKGYPEVDAFLWCTKAEALKIALKSQKVLFK</sequence>
<evidence type="ECO:0000313" key="3">
    <source>
        <dbReference type="Proteomes" id="UP000816034"/>
    </source>
</evidence>
<dbReference type="PROSITE" id="PS51462">
    <property type="entry name" value="NUDIX"/>
    <property type="match status" value="1"/>
</dbReference>
<proteinExistence type="predicted"/>